<organism evidence="3 4">
    <name type="scientific">Acinetobacter gerneri</name>
    <dbReference type="NCBI Taxonomy" id="202952"/>
    <lineage>
        <taxon>Bacteria</taxon>
        <taxon>Pseudomonadati</taxon>
        <taxon>Pseudomonadota</taxon>
        <taxon>Gammaproteobacteria</taxon>
        <taxon>Moraxellales</taxon>
        <taxon>Moraxellaceae</taxon>
        <taxon>Acinetobacter</taxon>
    </lineage>
</organism>
<dbReference type="GO" id="GO:0071555">
    <property type="term" value="P:cell wall organization"/>
    <property type="evidence" value="ECO:0007669"/>
    <property type="project" value="InterPro"/>
</dbReference>
<name>A0AAW8JGY8_9GAMM</name>
<dbReference type="Proteomes" id="UP001243195">
    <property type="component" value="Unassembled WGS sequence"/>
</dbReference>
<dbReference type="PANTHER" id="PTHR30251:SF4">
    <property type="entry name" value="SLR1668 PROTEIN"/>
    <property type="match status" value="1"/>
</dbReference>
<accession>A0AAW8JGY8</accession>
<evidence type="ECO:0000313" key="4">
    <source>
        <dbReference type="Proteomes" id="UP001243195"/>
    </source>
</evidence>
<protein>
    <submittedName>
        <fullName evidence="3">Fimbria/pilus periplasmic chaperone</fullName>
    </submittedName>
</protein>
<evidence type="ECO:0000313" key="3">
    <source>
        <dbReference type="EMBL" id="MDQ9071468.1"/>
    </source>
</evidence>
<dbReference type="InterPro" id="IPR016147">
    <property type="entry name" value="Pili_assmbl_chaperone_N"/>
</dbReference>
<dbReference type="Gene3D" id="2.60.40.10">
    <property type="entry name" value="Immunoglobulins"/>
    <property type="match status" value="1"/>
</dbReference>
<gene>
    <name evidence="3" type="ORF">RFH51_08370</name>
</gene>
<dbReference type="Pfam" id="PF00345">
    <property type="entry name" value="PapD_N"/>
    <property type="match status" value="1"/>
</dbReference>
<dbReference type="EMBL" id="JAVIDA010000008">
    <property type="protein sequence ID" value="MDQ9071468.1"/>
    <property type="molecule type" value="Genomic_DNA"/>
</dbReference>
<dbReference type="PANTHER" id="PTHR30251">
    <property type="entry name" value="PILUS ASSEMBLY CHAPERONE"/>
    <property type="match status" value="1"/>
</dbReference>
<dbReference type="SUPFAM" id="SSF49354">
    <property type="entry name" value="PapD-like"/>
    <property type="match status" value="1"/>
</dbReference>
<feature type="signal peptide" evidence="1">
    <location>
        <begin position="1"/>
        <end position="19"/>
    </location>
</feature>
<feature type="chain" id="PRO_5043701191" evidence="1">
    <location>
        <begin position="20"/>
        <end position="239"/>
    </location>
</feature>
<dbReference type="GO" id="GO:0030288">
    <property type="term" value="C:outer membrane-bounded periplasmic space"/>
    <property type="evidence" value="ECO:0007669"/>
    <property type="project" value="InterPro"/>
</dbReference>
<reference evidence="3" key="1">
    <citation type="submission" date="2023-08" db="EMBL/GenBank/DDBJ databases">
        <title>Emergence of clinically-relevant ST2 carbapenem-resistant Acinetobacter baumannii strains in hospital sewages in Zhejiang, East of China.</title>
        <authorList>
            <person name="Kaichao C."/>
            <person name="Zhang R."/>
        </authorList>
    </citation>
    <scope>NUCLEOTIDE SEQUENCE</scope>
    <source>
        <strain evidence="3">M-SY-60</strain>
    </source>
</reference>
<dbReference type="InterPro" id="IPR050643">
    <property type="entry name" value="Periplasmic_pilus_chap"/>
</dbReference>
<dbReference type="RefSeq" id="WP_308955773.1">
    <property type="nucleotide sequence ID" value="NZ_JAVICY010000007.1"/>
</dbReference>
<dbReference type="InterPro" id="IPR008962">
    <property type="entry name" value="PapD-like_sf"/>
</dbReference>
<dbReference type="AlphaFoldDB" id="A0AAW8JGY8"/>
<proteinExistence type="predicted"/>
<dbReference type="InterPro" id="IPR013783">
    <property type="entry name" value="Ig-like_fold"/>
</dbReference>
<keyword evidence="1" id="KW-0732">Signal</keyword>
<comment type="caution">
    <text evidence="3">The sequence shown here is derived from an EMBL/GenBank/DDBJ whole genome shotgun (WGS) entry which is preliminary data.</text>
</comment>
<sequence length="239" mass="27296">MKNFALVLLLLIFSNLSFAGLQISPIQLYLDEKMNQRSVTVVMESKDIKTEKIFEMSAVKWTQDENGIDQYENVGDDLIINPKNFVILPGKKQIVRIGFTQPIRAMNLTDEQTYRITFKEVAPVVKASTMNFLFNISLPLFLGKQDNVNIKITTQYSNNHLSLNIKNNALSHIQILKITVVDNHGKKVLENNDMKYLLKGSNWVFNLGQINLSDLKRYKAIIETDKMKNGIPLEYQLGG</sequence>
<evidence type="ECO:0000256" key="1">
    <source>
        <dbReference type="SAM" id="SignalP"/>
    </source>
</evidence>
<evidence type="ECO:0000259" key="2">
    <source>
        <dbReference type="Pfam" id="PF00345"/>
    </source>
</evidence>
<feature type="domain" description="Pili assembly chaperone N-terminal" evidence="2">
    <location>
        <begin position="22"/>
        <end position="141"/>
    </location>
</feature>